<comment type="caution">
    <text evidence="5">The sequence shown here is derived from an EMBL/GenBank/DDBJ whole genome shotgun (WGS) entry which is preliminary data.</text>
</comment>
<dbReference type="EC" id="2.7.7.65" evidence="1"/>
<dbReference type="InterPro" id="IPR043128">
    <property type="entry name" value="Rev_trsase/Diguanyl_cyclase"/>
</dbReference>
<evidence type="ECO:0000256" key="1">
    <source>
        <dbReference type="ARBA" id="ARBA00012528"/>
    </source>
</evidence>
<feature type="domain" description="GGDEF" evidence="4">
    <location>
        <begin position="113"/>
        <end position="243"/>
    </location>
</feature>
<dbReference type="Proteomes" id="UP000006431">
    <property type="component" value="Unassembled WGS sequence"/>
</dbReference>
<gene>
    <name evidence="5" type="ORF">SMGD1_1149</name>
</gene>
<keyword evidence="3" id="KW-0472">Membrane</keyword>
<evidence type="ECO:0000256" key="2">
    <source>
        <dbReference type="ARBA" id="ARBA00034247"/>
    </source>
</evidence>
<dbReference type="STRING" id="929558.SMGD1_1149"/>
<accession>H1FYX8</accession>
<keyword evidence="6" id="KW-1185">Reference proteome</keyword>
<comment type="catalytic activity">
    <reaction evidence="2">
        <text>2 GTP = 3',3'-c-di-GMP + 2 diphosphate</text>
        <dbReference type="Rhea" id="RHEA:24898"/>
        <dbReference type="ChEBI" id="CHEBI:33019"/>
        <dbReference type="ChEBI" id="CHEBI:37565"/>
        <dbReference type="ChEBI" id="CHEBI:58805"/>
        <dbReference type="EC" id="2.7.7.65"/>
    </reaction>
</comment>
<dbReference type="PANTHER" id="PTHR45138:SF9">
    <property type="entry name" value="DIGUANYLATE CYCLASE DGCM-RELATED"/>
    <property type="match status" value="1"/>
</dbReference>
<evidence type="ECO:0000313" key="5">
    <source>
        <dbReference type="EMBL" id="EHP29673.1"/>
    </source>
</evidence>
<dbReference type="CDD" id="cd01949">
    <property type="entry name" value="GGDEF"/>
    <property type="match status" value="1"/>
</dbReference>
<dbReference type="eggNOG" id="COG3706">
    <property type="taxonomic scope" value="Bacteria"/>
</dbReference>
<dbReference type="InterPro" id="IPR029787">
    <property type="entry name" value="Nucleotide_cyclase"/>
</dbReference>
<dbReference type="FunFam" id="3.30.70.270:FF:000001">
    <property type="entry name" value="Diguanylate cyclase domain protein"/>
    <property type="match status" value="1"/>
</dbReference>
<dbReference type="InterPro" id="IPR000160">
    <property type="entry name" value="GGDEF_dom"/>
</dbReference>
<dbReference type="EMBL" id="AFRZ01000001">
    <property type="protein sequence ID" value="EHP29673.1"/>
    <property type="molecule type" value="Genomic_DNA"/>
</dbReference>
<proteinExistence type="predicted"/>
<accession>B6BGP2</accession>
<evidence type="ECO:0000259" key="4">
    <source>
        <dbReference type="PROSITE" id="PS50887"/>
    </source>
</evidence>
<evidence type="ECO:0000313" key="6">
    <source>
        <dbReference type="Proteomes" id="UP000006431"/>
    </source>
</evidence>
<dbReference type="InterPro" id="IPR050469">
    <property type="entry name" value="Diguanylate_Cyclase"/>
</dbReference>
<dbReference type="NCBIfam" id="TIGR00254">
    <property type="entry name" value="GGDEF"/>
    <property type="match status" value="1"/>
</dbReference>
<keyword evidence="3" id="KW-0812">Transmembrane</keyword>
<dbReference type="RefSeq" id="WP_008336569.1">
    <property type="nucleotide sequence ID" value="NZ_AFRZ01000001.1"/>
</dbReference>
<sequence>MISYDEKKHLVYKAIFIVASALIVLSIVRILVLHHDAQDIALIYDLIFKEMFFSISSAVFIIFILYLSIKKELYQVNNKAVTYAFKDALTGLNNRHYLNNFLENFTSLRKEDTDFAVVFIDIDRFKLINDSLGHSTGDCILKSLALSLQSLIRPGDTLCRYGGEEFVIIFTEIYKQDVLRKVEQIRESIERRTFECKEQKITISAGISFGLRDDDINEVMEHSDKALYMAKDAGRNCVKVFNLTQ</sequence>
<protein>
    <recommendedName>
        <fullName evidence="1">diguanylate cyclase</fullName>
        <ecNumber evidence="1">2.7.7.65</ecNumber>
    </recommendedName>
</protein>
<name>B6BGP2_SULGG</name>
<dbReference type="HOGENOM" id="CLU_000445_11_16_7"/>
<dbReference type="AlphaFoldDB" id="B6BGP2"/>
<dbReference type="SMART" id="SM00267">
    <property type="entry name" value="GGDEF"/>
    <property type="match status" value="1"/>
</dbReference>
<keyword evidence="3" id="KW-1133">Transmembrane helix</keyword>
<feature type="transmembrane region" description="Helical" evidence="3">
    <location>
        <begin position="12"/>
        <end position="31"/>
    </location>
</feature>
<organism evidence="5 6">
    <name type="scientific">Sulfurimonas gotlandica (strain DSM 19862 / JCM 16533 / GD1)</name>
    <dbReference type="NCBI Taxonomy" id="929558"/>
    <lineage>
        <taxon>Bacteria</taxon>
        <taxon>Pseudomonadati</taxon>
        <taxon>Campylobacterota</taxon>
        <taxon>Epsilonproteobacteria</taxon>
        <taxon>Campylobacterales</taxon>
        <taxon>Sulfurimonadaceae</taxon>
        <taxon>Sulfurimonas</taxon>
    </lineage>
</organism>
<evidence type="ECO:0000256" key="3">
    <source>
        <dbReference type="SAM" id="Phobius"/>
    </source>
</evidence>
<dbReference type="PROSITE" id="PS50887">
    <property type="entry name" value="GGDEF"/>
    <property type="match status" value="1"/>
</dbReference>
<dbReference type="OrthoDB" id="9812260at2"/>
<dbReference type="SUPFAM" id="SSF55073">
    <property type="entry name" value="Nucleotide cyclase"/>
    <property type="match status" value="1"/>
</dbReference>
<reference evidence="5 6" key="1">
    <citation type="journal article" date="2012" name="Proc. Natl. Acad. Sci. U.S.A.">
        <title>Genome and physiology of a model Epsilonproteobacterium responsible for sulfide detoxification in marine oxygen depletion zones.</title>
        <authorList>
            <person name="Grote J."/>
            <person name="Schott T."/>
            <person name="Bruckner C.G."/>
            <person name="Glockner F.O."/>
            <person name="Jost G."/>
            <person name="Teeling H."/>
            <person name="Labrenz M."/>
            <person name="Jurgens K."/>
        </authorList>
    </citation>
    <scope>NUCLEOTIDE SEQUENCE [LARGE SCALE GENOMIC DNA]</scope>
    <source>
        <strain evidence="5 6">GD1</strain>
    </source>
</reference>
<dbReference type="Gene3D" id="3.30.70.270">
    <property type="match status" value="1"/>
</dbReference>
<dbReference type="PANTHER" id="PTHR45138">
    <property type="entry name" value="REGULATORY COMPONENTS OF SENSORY TRANSDUCTION SYSTEM"/>
    <property type="match status" value="1"/>
</dbReference>
<feature type="transmembrane region" description="Helical" evidence="3">
    <location>
        <begin position="51"/>
        <end position="69"/>
    </location>
</feature>
<dbReference type="PATRIC" id="fig|929558.5.peg.1141"/>
<dbReference type="Pfam" id="PF00990">
    <property type="entry name" value="GGDEF"/>
    <property type="match status" value="1"/>
</dbReference>
<dbReference type="GO" id="GO:0052621">
    <property type="term" value="F:diguanylate cyclase activity"/>
    <property type="evidence" value="ECO:0007669"/>
    <property type="project" value="UniProtKB-EC"/>
</dbReference>